<feature type="compositionally biased region" description="Basic and acidic residues" evidence="2">
    <location>
        <begin position="695"/>
        <end position="714"/>
    </location>
</feature>
<dbReference type="InterPro" id="IPR052450">
    <property type="entry name" value="TRBD-Containing_Protein"/>
</dbReference>
<evidence type="ECO:0008006" key="7">
    <source>
        <dbReference type="Google" id="ProtNLM"/>
    </source>
</evidence>
<dbReference type="EMBL" id="CACVBS010000042">
    <property type="protein sequence ID" value="CAA7263935.1"/>
    <property type="molecule type" value="Genomic_DNA"/>
</dbReference>
<protein>
    <recommendedName>
        <fullName evidence="7">Meiotically up-regulated gene 152 protein</fullName>
    </recommendedName>
</protein>
<evidence type="ECO:0000313" key="5">
    <source>
        <dbReference type="EMBL" id="CAA7263935.1"/>
    </source>
</evidence>
<name>A0A8S0VRL9_CYCAE</name>
<feature type="compositionally biased region" description="Polar residues" evidence="2">
    <location>
        <begin position="682"/>
        <end position="693"/>
    </location>
</feature>
<feature type="domain" description="HTH myb-type" evidence="4">
    <location>
        <begin position="112"/>
        <end position="170"/>
    </location>
</feature>
<dbReference type="Gene3D" id="1.10.10.60">
    <property type="entry name" value="Homeodomain-like"/>
    <property type="match status" value="1"/>
</dbReference>
<dbReference type="Proteomes" id="UP000467700">
    <property type="component" value="Unassembled WGS sequence"/>
</dbReference>
<feature type="region of interest" description="Disordered" evidence="2">
    <location>
        <begin position="1014"/>
        <end position="1073"/>
    </location>
</feature>
<dbReference type="CDD" id="cd11660">
    <property type="entry name" value="SANT_TRF"/>
    <property type="match status" value="2"/>
</dbReference>
<dbReference type="OrthoDB" id="608866at2759"/>
<dbReference type="PANTHER" id="PTHR46734">
    <property type="entry name" value="TELOMERIC REPEAT-BINDING FACTOR 1 TERF1"/>
    <property type="match status" value="1"/>
</dbReference>
<dbReference type="InterPro" id="IPR017930">
    <property type="entry name" value="Myb_dom"/>
</dbReference>
<dbReference type="SUPFAM" id="SSF46689">
    <property type="entry name" value="Homeodomain-like"/>
    <property type="match status" value="2"/>
</dbReference>
<evidence type="ECO:0000259" key="3">
    <source>
        <dbReference type="PROSITE" id="PS50090"/>
    </source>
</evidence>
<feature type="region of interest" description="Disordered" evidence="2">
    <location>
        <begin position="540"/>
        <end position="567"/>
    </location>
</feature>
<organism evidence="5 6">
    <name type="scientific">Cyclocybe aegerita</name>
    <name type="common">Black poplar mushroom</name>
    <name type="synonym">Agrocybe aegerita</name>
    <dbReference type="NCBI Taxonomy" id="1973307"/>
    <lineage>
        <taxon>Eukaryota</taxon>
        <taxon>Fungi</taxon>
        <taxon>Dikarya</taxon>
        <taxon>Basidiomycota</taxon>
        <taxon>Agaricomycotina</taxon>
        <taxon>Agaricomycetes</taxon>
        <taxon>Agaricomycetidae</taxon>
        <taxon>Agaricales</taxon>
        <taxon>Agaricineae</taxon>
        <taxon>Bolbitiaceae</taxon>
        <taxon>Cyclocybe</taxon>
    </lineage>
</organism>
<feature type="compositionally biased region" description="Gly residues" evidence="2">
    <location>
        <begin position="556"/>
        <end position="567"/>
    </location>
</feature>
<gene>
    <name evidence="5" type="ORF">AAE3_LOCUS6198</name>
</gene>
<dbReference type="PROSITE" id="PS51294">
    <property type="entry name" value="HTH_MYB"/>
    <property type="match status" value="2"/>
</dbReference>
<feature type="compositionally biased region" description="Basic and acidic residues" evidence="2">
    <location>
        <begin position="89"/>
        <end position="113"/>
    </location>
</feature>
<feature type="region of interest" description="Disordered" evidence="2">
    <location>
        <begin position="762"/>
        <end position="795"/>
    </location>
</feature>
<reference evidence="5 6" key="1">
    <citation type="submission" date="2020-01" db="EMBL/GenBank/DDBJ databases">
        <authorList>
            <person name="Gupta K D."/>
        </authorList>
    </citation>
    <scope>NUCLEOTIDE SEQUENCE [LARGE SCALE GENOMIC DNA]</scope>
</reference>
<feature type="compositionally biased region" description="Polar residues" evidence="2">
    <location>
        <begin position="1"/>
        <end position="11"/>
    </location>
</feature>
<dbReference type="Gene3D" id="1.10.246.220">
    <property type="match status" value="1"/>
</dbReference>
<comment type="caution">
    <text evidence="5">The sequence shown here is derived from an EMBL/GenBank/DDBJ whole genome shotgun (WGS) entry which is preliminary data.</text>
</comment>
<evidence type="ECO:0000313" key="6">
    <source>
        <dbReference type="Proteomes" id="UP000467700"/>
    </source>
</evidence>
<dbReference type="Pfam" id="PF00249">
    <property type="entry name" value="Myb_DNA-binding"/>
    <property type="match status" value="1"/>
</dbReference>
<dbReference type="PANTHER" id="PTHR46734:SF1">
    <property type="entry name" value="TELOMERIC REPEAT-BINDING FACTOR 1"/>
    <property type="match status" value="1"/>
</dbReference>
<feature type="compositionally biased region" description="Basic and acidic residues" evidence="2">
    <location>
        <begin position="270"/>
        <end position="280"/>
    </location>
</feature>
<feature type="region of interest" description="Disordered" evidence="2">
    <location>
        <begin position="972"/>
        <end position="995"/>
    </location>
</feature>
<accession>A0A8S0VRL9</accession>
<evidence type="ECO:0000256" key="2">
    <source>
        <dbReference type="SAM" id="MobiDB-lite"/>
    </source>
</evidence>
<dbReference type="InterPro" id="IPR009057">
    <property type="entry name" value="Homeodomain-like_sf"/>
</dbReference>
<feature type="region of interest" description="Disordered" evidence="2">
    <location>
        <begin position="814"/>
        <end position="865"/>
    </location>
</feature>
<sequence length="1073" mass="114561">MASNNGDSSNIHPPASGVPSSSTFSFKAPFPVPVAPSAAVTALKQRRVSLASPSSPRLVQPWSFRDEMGLDAHSADAESASTSETGRIIPEKKGKMRKIDTSRNSDESSVPEKKPRKKWSQEETQMLVEGCQIHGVGNWKTILQDPNLHFHDRTAVDLKDRFRTYFPDAYKKHYPNAKTHLSSKIRSTFADGTSLFEKTRSKRRRPFTEAEDRALKAGYEKHGTTWATIVKDPIFQEQNRRSTDLRDRFRNAFPHLYQAAGYKPRTATKKKVDGPVRAADDQLSMSSTGPVRSRRRAQTSLRGGVKSVPQSAVCSEDEDSSAGEEDEETSVFKKPKMPILVDNISTSPLKKSSPPNSSLAAMSNGSSAAGTFTTPRDSYMDPDDEMELITIETDPLNIPDFMPNDSHSDMETWSSGINTPTHSSTAAWSTAGASPTSSHFSDFLLTGSSAAASNNPSNASSPFMQRRNDVSANNFIGKSAWGAQDWFSANPRLDASSASSSSSFVDANFSPASPFSLGQHFSHGVLDRYDLFPPSMPNDIMSDAGVGDSHNSFTEGSGGAGSSGASAGGTGFRGYHSQIAGDLISGASARPSFSSSLSLSLAGLYGQHFGGAFGNAAGEIGLGLEGIPEDAGIHPMQLHAHNSTLLGIEELGLTGISLNDHVDSAEPNAASSADDAMDGSSTNNVPDMSSFSIHSPDKRRDQQQQTEENEREKLASSILNDPFNLEDLVDMSHEAHATPPATPLMTQPRPMRRSSGGTLLNNFGDSGPASGHARSISVPPSEARNSGPSMGGAMAMDDVGLHMQSSHNVMNFGKSLQSIFNPPPQPSTPSRPQHRPRNSEPMRLSNSTGSMSPPALPHQHSDPTIFPAHLLLPSTPAAALAPSGHPQTHVTDPWRLSNASWMNLNSISPSDLYNVPYLDLHYSLTYGHPGLNGLDVTLDDHSEARQGQALDLAQSAVLASSGMAGSNKAFEYPTTVRPQQLTSKPTSSPPDAFPTPAAASAVLAAVSNESANAHNGGAGTIRQSHIKAASTSSGANLGRSMSHHRGQSAVNPQDLMLRNDNKRKRASWDGGVV</sequence>
<feature type="domain" description="Myb-like" evidence="3">
    <location>
        <begin position="199"/>
        <end position="253"/>
    </location>
</feature>
<evidence type="ECO:0000259" key="4">
    <source>
        <dbReference type="PROSITE" id="PS51294"/>
    </source>
</evidence>
<feature type="region of interest" description="Disordered" evidence="2">
    <location>
        <begin position="70"/>
        <end position="123"/>
    </location>
</feature>
<feature type="region of interest" description="Disordered" evidence="2">
    <location>
        <begin position="1"/>
        <end position="29"/>
    </location>
</feature>
<feature type="compositionally biased region" description="Low complexity" evidence="2">
    <location>
        <begin position="345"/>
        <end position="359"/>
    </location>
</feature>
<proteinExistence type="predicted"/>
<feature type="compositionally biased region" description="Polar residues" evidence="2">
    <location>
        <begin position="360"/>
        <end position="376"/>
    </location>
</feature>
<feature type="region of interest" description="Disordered" evidence="2">
    <location>
        <begin position="664"/>
        <end position="721"/>
    </location>
</feature>
<feature type="compositionally biased region" description="Acidic residues" evidence="2">
    <location>
        <begin position="315"/>
        <end position="329"/>
    </location>
</feature>
<keyword evidence="1" id="KW-0539">Nucleus</keyword>
<evidence type="ECO:0000256" key="1">
    <source>
        <dbReference type="ARBA" id="ARBA00023242"/>
    </source>
</evidence>
<keyword evidence="6" id="KW-1185">Reference proteome</keyword>
<feature type="region of interest" description="Disordered" evidence="2">
    <location>
        <begin position="260"/>
        <end position="378"/>
    </location>
</feature>
<feature type="domain" description="Myb-like" evidence="3">
    <location>
        <begin position="111"/>
        <end position="166"/>
    </location>
</feature>
<feature type="compositionally biased region" description="Low complexity" evidence="2">
    <location>
        <begin position="669"/>
        <end position="681"/>
    </location>
</feature>
<dbReference type="PROSITE" id="PS50090">
    <property type="entry name" value="MYB_LIKE"/>
    <property type="match status" value="2"/>
</dbReference>
<dbReference type="SMART" id="SM00717">
    <property type="entry name" value="SANT"/>
    <property type="match status" value="2"/>
</dbReference>
<dbReference type="InterPro" id="IPR001005">
    <property type="entry name" value="SANT/Myb"/>
</dbReference>
<feature type="domain" description="HTH myb-type" evidence="4">
    <location>
        <begin position="199"/>
        <end position="257"/>
    </location>
</feature>
<dbReference type="AlphaFoldDB" id="A0A8S0VRL9"/>